<dbReference type="PANTHER" id="PTHR16119:SF17">
    <property type="entry name" value="TRANSMEMBRANE PROTEIN 144"/>
    <property type="match status" value="1"/>
</dbReference>
<dbReference type="RefSeq" id="WP_053602047.1">
    <property type="nucleotide sequence ID" value="NZ_CP012600.1"/>
</dbReference>
<evidence type="ECO:0000256" key="1">
    <source>
        <dbReference type="ARBA" id="ARBA00004127"/>
    </source>
</evidence>
<dbReference type="GO" id="GO:0015144">
    <property type="term" value="F:carbohydrate transmembrane transporter activity"/>
    <property type="evidence" value="ECO:0007669"/>
    <property type="project" value="InterPro"/>
</dbReference>
<dbReference type="SUPFAM" id="SSF103481">
    <property type="entry name" value="Multidrug resistance efflux transporter EmrE"/>
    <property type="match status" value="2"/>
</dbReference>
<comment type="subcellular location">
    <subcellularLocation>
        <location evidence="1">Endomembrane system</location>
        <topology evidence="1">Multi-pass membrane protein</topology>
    </subcellularLocation>
</comment>
<dbReference type="AlphaFoldDB" id="A0A0M4FNS6"/>
<evidence type="ECO:0000256" key="2">
    <source>
        <dbReference type="ARBA" id="ARBA00006117"/>
    </source>
</evidence>
<evidence type="ECO:0000313" key="9">
    <source>
        <dbReference type="Proteomes" id="UP000067625"/>
    </source>
</evidence>
<comment type="similarity">
    <text evidence="2">Belongs to the GRP transporter (TC 2.A.7.5) family.</text>
</comment>
<gene>
    <name evidence="8" type="ORF">AM592_00930</name>
</gene>
<dbReference type="InterPro" id="IPR037185">
    <property type="entry name" value="EmrE-like"/>
</dbReference>
<evidence type="ECO:0000256" key="4">
    <source>
        <dbReference type="ARBA" id="ARBA00022692"/>
    </source>
</evidence>
<keyword evidence="3 8" id="KW-0762">Sugar transport</keyword>
<dbReference type="GO" id="GO:0016020">
    <property type="term" value="C:membrane"/>
    <property type="evidence" value="ECO:0007669"/>
    <property type="project" value="InterPro"/>
</dbReference>
<evidence type="ECO:0000256" key="6">
    <source>
        <dbReference type="ARBA" id="ARBA00023136"/>
    </source>
</evidence>
<feature type="transmembrane region" description="Helical" evidence="7">
    <location>
        <begin position="152"/>
        <end position="171"/>
    </location>
</feature>
<organism evidence="8 9">
    <name type="scientific">Bacillus gobiensis</name>
    <dbReference type="NCBI Taxonomy" id="1441095"/>
    <lineage>
        <taxon>Bacteria</taxon>
        <taxon>Bacillati</taxon>
        <taxon>Bacillota</taxon>
        <taxon>Bacilli</taxon>
        <taxon>Bacillales</taxon>
        <taxon>Bacillaceae</taxon>
        <taxon>Bacillus</taxon>
    </lineage>
</organism>
<protein>
    <submittedName>
        <fullName evidence="8">Glucose transporter GlcU</fullName>
    </submittedName>
</protein>
<keyword evidence="6 7" id="KW-0472">Membrane</keyword>
<dbReference type="Pfam" id="PF06800">
    <property type="entry name" value="Sugar_transport"/>
    <property type="match status" value="1"/>
</dbReference>
<sequence>MGILFALLPAITWGSLVLVSVKLKGSPYQQALGTTIGALIFSIVIFLFKRPELTSVVWGVSIVSGILWTIGQMNQFASVRHLGVSMAVPMSTGMQLFCTTLIGVIVFREWTTISVILIGSLAIICIIAGVVFTSIGQQSQNGEEKSIKKGIVILLISTVGYVGYVVLIRWFNIDGWSAVFPQSVGMVLAAIALTAKHQPISKYTLRNLISGIWWAIGNLGLLLAIPLIGVAVSFSMAQTGIVLSTLGGIYLLKEEVSKKSLVILGCLLIIAGGVLLGITK</sequence>
<feature type="transmembrane region" description="Helical" evidence="7">
    <location>
        <begin position="6"/>
        <end position="23"/>
    </location>
</feature>
<keyword evidence="3 8" id="KW-0813">Transport</keyword>
<feature type="transmembrane region" description="Helical" evidence="7">
    <location>
        <begin position="113"/>
        <end position="132"/>
    </location>
</feature>
<proteinExistence type="inferred from homology"/>
<dbReference type="OrthoDB" id="1452595at2"/>
<feature type="transmembrane region" description="Helical" evidence="7">
    <location>
        <begin position="53"/>
        <end position="70"/>
    </location>
</feature>
<dbReference type="InterPro" id="IPR010651">
    <property type="entry name" value="Sugar_transport"/>
</dbReference>
<feature type="transmembrane region" description="Helical" evidence="7">
    <location>
        <begin position="207"/>
        <end position="228"/>
    </location>
</feature>
<feature type="transmembrane region" description="Helical" evidence="7">
    <location>
        <begin position="261"/>
        <end position="279"/>
    </location>
</feature>
<name>A0A0M4FNS6_9BACI</name>
<dbReference type="STRING" id="1441095.AM592_00930"/>
<dbReference type="CDD" id="cd23112">
    <property type="entry name" value="glucose_uptake_GlcU"/>
    <property type="match status" value="1"/>
</dbReference>
<dbReference type="PANTHER" id="PTHR16119">
    <property type="entry name" value="TRANSMEMBRANE PROTEIN 144"/>
    <property type="match status" value="1"/>
</dbReference>
<accession>A0A0M4FNS6</accession>
<feature type="transmembrane region" description="Helical" evidence="7">
    <location>
        <begin position="30"/>
        <end position="47"/>
    </location>
</feature>
<dbReference type="PATRIC" id="fig|1441095.3.peg.207"/>
<feature type="transmembrane region" description="Helical" evidence="7">
    <location>
        <begin position="82"/>
        <end position="107"/>
    </location>
</feature>
<keyword evidence="5 7" id="KW-1133">Transmembrane helix</keyword>
<evidence type="ECO:0000256" key="3">
    <source>
        <dbReference type="ARBA" id="ARBA00022597"/>
    </source>
</evidence>
<dbReference type="Proteomes" id="UP000067625">
    <property type="component" value="Chromosome"/>
</dbReference>
<evidence type="ECO:0000256" key="7">
    <source>
        <dbReference type="SAM" id="Phobius"/>
    </source>
</evidence>
<feature type="transmembrane region" description="Helical" evidence="7">
    <location>
        <begin position="177"/>
        <end position="195"/>
    </location>
</feature>
<dbReference type="EMBL" id="CP012600">
    <property type="protein sequence ID" value="ALC80321.1"/>
    <property type="molecule type" value="Genomic_DNA"/>
</dbReference>
<reference evidence="8 9" key="2">
    <citation type="journal article" date="2016" name="Int. J. Syst. Evol. Microbiol.">
        <title>Bacillus gobiensis sp. nov., isolated from a soil sample.</title>
        <authorList>
            <person name="Liu B."/>
            <person name="Liu G.H."/>
            <person name="Cetin S."/>
            <person name="Schumann P."/>
            <person name="Pan Z.Z."/>
            <person name="Chen Q.Q."/>
        </authorList>
    </citation>
    <scope>NUCLEOTIDE SEQUENCE [LARGE SCALE GENOMIC DNA]</scope>
    <source>
        <strain evidence="8 9">FJAT-4402</strain>
    </source>
</reference>
<evidence type="ECO:0000256" key="5">
    <source>
        <dbReference type="ARBA" id="ARBA00022989"/>
    </source>
</evidence>
<evidence type="ECO:0000313" key="8">
    <source>
        <dbReference type="EMBL" id="ALC80321.1"/>
    </source>
</evidence>
<dbReference type="GO" id="GO:0012505">
    <property type="term" value="C:endomembrane system"/>
    <property type="evidence" value="ECO:0007669"/>
    <property type="project" value="UniProtKB-SubCell"/>
</dbReference>
<keyword evidence="4 7" id="KW-0812">Transmembrane</keyword>
<reference evidence="9" key="1">
    <citation type="submission" date="2015-08" db="EMBL/GenBank/DDBJ databases">
        <title>Genome sequencing project for genomic taxonomy and phylogenomics of Bacillus-like bacteria.</title>
        <authorList>
            <person name="Liu B."/>
            <person name="Wang J."/>
            <person name="Zhu Y."/>
            <person name="Liu G."/>
            <person name="Chen Q."/>
            <person name="Chen Z."/>
            <person name="Lan J."/>
            <person name="Che J."/>
            <person name="Ge C."/>
            <person name="Shi H."/>
            <person name="Pan Z."/>
            <person name="Liu X."/>
        </authorList>
    </citation>
    <scope>NUCLEOTIDE SEQUENCE [LARGE SCALE GENOMIC DNA]</scope>
    <source>
        <strain evidence="9">FJAT-4402</strain>
    </source>
</reference>
<keyword evidence="9" id="KW-1185">Reference proteome</keyword>